<dbReference type="InterPro" id="IPR027417">
    <property type="entry name" value="P-loop_NTPase"/>
</dbReference>
<feature type="coiled-coil region" evidence="4">
    <location>
        <begin position="253"/>
        <end position="287"/>
    </location>
</feature>
<dbReference type="PANTHER" id="PTHR32114">
    <property type="entry name" value="ABC TRANSPORTER ABCH.3"/>
    <property type="match status" value="1"/>
</dbReference>
<evidence type="ECO:0000256" key="3">
    <source>
        <dbReference type="ARBA" id="ARBA00013368"/>
    </source>
</evidence>
<dbReference type="PROSITE" id="PS00675">
    <property type="entry name" value="SIGMA54_INTERACT_1"/>
    <property type="match status" value="1"/>
</dbReference>
<dbReference type="InterPro" id="IPR025662">
    <property type="entry name" value="Sigma_54_int_dom_ATP-bd_1"/>
</dbReference>
<comment type="similarity">
    <text evidence="1">Belongs to the SMC family. SbcC subfamily.</text>
</comment>
<feature type="coiled-coil region" evidence="4">
    <location>
        <begin position="349"/>
        <end position="475"/>
    </location>
</feature>
<proteinExistence type="inferred from homology"/>
<keyword evidence="4" id="KW-0175">Coiled coil</keyword>
<gene>
    <name evidence="6" type="ORF">WMO62_03335</name>
</gene>
<feature type="coiled-coil region" evidence="4">
    <location>
        <begin position="557"/>
        <end position="591"/>
    </location>
</feature>
<dbReference type="RefSeq" id="WP_349143793.1">
    <property type="nucleotide sequence ID" value="NZ_JBBMFC010000004.1"/>
</dbReference>
<evidence type="ECO:0000259" key="5">
    <source>
        <dbReference type="Pfam" id="PF13476"/>
    </source>
</evidence>
<comment type="caution">
    <text evidence="6">The sequence shown here is derived from an EMBL/GenBank/DDBJ whole genome shotgun (WGS) entry which is preliminary data.</text>
</comment>
<dbReference type="SUPFAM" id="SSF52540">
    <property type="entry name" value="P-loop containing nucleoside triphosphate hydrolases"/>
    <property type="match status" value="1"/>
</dbReference>
<reference evidence="6 7" key="1">
    <citation type="submission" date="2024-03" db="EMBL/GenBank/DDBJ databases">
        <title>Human intestinal bacterial collection.</title>
        <authorList>
            <person name="Pauvert C."/>
            <person name="Hitch T.C.A."/>
            <person name="Clavel T."/>
        </authorList>
    </citation>
    <scope>NUCLEOTIDE SEQUENCE [LARGE SCALE GENOMIC DNA]</scope>
    <source>
        <strain evidence="6 7">CLA-AA-H78B</strain>
    </source>
</reference>
<keyword evidence="7" id="KW-1185">Reference proteome</keyword>
<evidence type="ECO:0000313" key="7">
    <source>
        <dbReference type="Proteomes" id="UP001470288"/>
    </source>
</evidence>
<dbReference type="EMBL" id="JBBMFC010000004">
    <property type="protein sequence ID" value="MEQ2577875.1"/>
    <property type="molecule type" value="Genomic_DNA"/>
</dbReference>
<evidence type="ECO:0000256" key="4">
    <source>
        <dbReference type="SAM" id="Coils"/>
    </source>
</evidence>
<dbReference type="InterPro" id="IPR038729">
    <property type="entry name" value="Rad50/SbcC_AAA"/>
</dbReference>
<dbReference type="Pfam" id="PF13558">
    <property type="entry name" value="SbcC_Walker_B"/>
    <property type="match status" value="1"/>
</dbReference>
<protein>
    <recommendedName>
        <fullName evidence="3">Nuclease SbcCD subunit C</fullName>
    </recommendedName>
</protein>
<comment type="subunit">
    <text evidence="2">Heterodimer of SbcC and SbcD.</text>
</comment>
<evidence type="ECO:0000256" key="1">
    <source>
        <dbReference type="ARBA" id="ARBA00006930"/>
    </source>
</evidence>
<evidence type="ECO:0000256" key="2">
    <source>
        <dbReference type="ARBA" id="ARBA00011322"/>
    </source>
</evidence>
<sequence>MKPSKLIISAFGPYAGRVPEIDFTKFEEKGLFLISGDTGAGKTTIFDAICFALYGTTSGSYRDTKNLRSEYASDTAESYVDFYFSHQGKNYHIWRQPSYERKKQRGTGVITEKEKAVFYEEGKAPVEGLTQVNLAVKDLLHIDEKQFKQIAMIAQGEFRDLLNAKTEQRTEILRTIFLTDGYKNIEYRLKDRMDASYAIRRKTEDSIVQYFGDVSASKTDVLSEELTELKDRARESGSAWNLEELLELLGRLIQSDQEKLEVEKERLEQAECILRSKQEALATAQTNNEFIDRLLYLQKERAELATRGQKIKDATDLLDRQKTATREVHPVYLAWKSKADAVIYTEKEIENKQKSFLAAEKTAKEAAEQSALAEEKRGRAEELQKKIDKINAEEQKYQQREQLKEKVAALTNDQKILAEKETSYDTAEKKLEETIQNLKETVAELKNRPTEMQEIRNQGEKLEELAENIRVILEERVSDRTAGKRKLAEKQQVFLKAREKYEAIREMRMEAERILENCRAGILAKDLEEGQKCPVCGSVHHPELASLPERFITEEELEKYESRESTLQEQKDQANTEAEKAKTALEVLEKQLQVDGMTCLRRAGTEHHPEIESLDELLVCLQEAYKTLLYEKKANQERLLILQADCMALKKAEKDLAKAEEESKRLADDKKTLTIRKQETESSLIEAKTMFSSLNELSFDTWKEAEKVCTDSADEVQQIVTHIQQALQAQKDADEKVTALQASLETLARTLGAQKEDEVKAKAALEGVLEKQKFQSVEELLPFVVTEAALKKTEDQITDYRQAVATNQTQLSQAEKDAEGRQPVDAQALSEMCTLQEQTVKTCREAVNMIRNRIANNSEKQTNILSQRSTFEKASKEYSISRRLYTLVKGTTGNGKITLEQYIQAAGFDGIIAAANRRLLPMSGGQYELYRQRDSIGKKINSFLDLEVLDNYTGHRRPVGNLSGGESFKASLSLALGLSDTVSSNLGGIQMDALFVDEGFGTLDRKSMEDAMDALINLSGTNKLVGIISHREELKENIPQQIKVKKLRDGSQITIETDV</sequence>
<feature type="coiled-coil region" evidence="4">
    <location>
        <begin position="642"/>
        <end position="676"/>
    </location>
</feature>
<dbReference type="PANTHER" id="PTHR32114:SF2">
    <property type="entry name" value="ABC TRANSPORTER ABCH.3"/>
    <property type="match status" value="1"/>
</dbReference>
<feature type="domain" description="Rad50/SbcC-type AAA" evidence="5">
    <location>
        <begin position="5"/>
        <end position="408"/>
    </location>
</feature>
<dbReference type="Gene3D" id="3.40.50.300">
    <property type="entry name" value="P-loop containing nucleotide triphosphate hydrolases"/>
    <property type="match status" value="2"/>
</dbReference>
<accession>A0ABV1HY68</accession>
<evidence type="ECO:0000313" key="6">
    <source>
        <dbReference type="EMBL" id="MEQ2577875.1"/>
    </source>
</evidence>
<name>A0ABV1HY68_9FIRM</name>
<dbReference type="Proteomes" id="UP001470288">
    <property type="component" value="Unassembled WGS sequence"/>
</dbReference>
<organism evidence="6 7">
    <name type="scientific">Hominiventricola aquisgranensis</name>
    <dbReference type="NCBI Taxonomy" id="3133164"/>
    <lineage>
        <taxon>Bacteria</taxon>
        <taxon>Bacillati</taxon>
        <taxon>Bacillota</taxon>
        <taxon>Clostridia</taxon>
        <taxon>Lachnospirales</taxon>
        <taxon>Lachnospiraceae</taxon>
        <taxon>Hominiventricola</taxon>
    </lineage>
</organism>
<dbReference type="Pfam" id="PF13476">
    <property type="entry name" value="AAA_23"/>
    <property type="match status" value="1"/>
</dbReference>